<feature type="transmembrane region" description="Helical" evidence="2">
    <location>
        <begin position="120"/>
        <end position="142"/>
    </location>
</feature>
<gene>
    <name evidence="3" type="ORF">EUX98_g1884</name>
</gene>
<feature type="region of interest" description="Disordered" evidence="1">
    <location>
        <begin position="303"/>
        <end position="323"/>
    </location>
</feature>
<evidence type="ECO:0000313" key="4">
    <source>
        <dbReference type="Proteomes" id="UP000308730"/>
    </source>
</evidence>
<dbReference type="AlphaFoldDB" id="A0A4S4N090"/>
<sequence>MPPARHSLEGNPGSGLDDPFPREWINYRYRINSVTPRTLHSYHQSHPSRSLPVDIVRRDSAQAIPHPPPPYTPTVALHAATLAPNVPDPSLDPANPNWQSVQSTPPPPVSPVSHATSPGVVVAAVLISTILALVAVVITIVIMKKKRIRLRIPIPTFLQRNSVKHKMKNTKHWKVLKLTPNSTECNLIEKERNSDLLRRTTSLFQYVHVTLDDDNDTSPLTKATGAQVSDPVSNGDASACLSPVRRHSSPSLPSESLPSSTLGPIQAAQRPMSLPPLDREAALLIQQQRMAEVAQIHRMKTLGSDSPLVASDEEPRRSPKGLGIVEHDDKEEDIGSTVLAALQHYKLSLGKSLPDVPASDIFHVNEGDIVRTSMALPTSSVSDPESFDSMGNSTLSGDSDIDVEIGVAKTHSVEIQKGILVSLTPDIMDVPQLMISTPSTIASRRVNSSPQLTYTTSPSQDYLRPYSPTMGLDTLSSSDALNTAVEHFHGTPPPMLSPILTSSVTLSAEIQDSMEERVFAYRTSGLWAKESYKLTLPGQVRALGDALGFRRSHTYQAGMQWPTGPVIRTEEV</sequence>
<reference evidence="3 4" key="1">
    <citation type="submission" date="2019-02" db="EMBL/GenBank/DDBJ databases">
        <title>Genome sequencing of the rare red list fungi Antrodiella citrinella (Flaviporus citrinellus).</title>
        <authorList>
            <person name="Buettner E."/>
            <person name="Kellner H."/>
        </authorList>
    </citation>
    <scope>NUCLEOTIDE SEQUENCE [LARGE SCALE GENOMIC DNA]</scope>
    <source>
        <strain evidence="3 4">DSM 108506</strain>
    </source>
</reference>
<feature type="region of interest" description="Disordered" evidence="1">
    <location>
        <begin position="215"/>
        <end position="263"/>
    </location>
</feature>
<evidence type="ECO:0000313" key="3">
    <source>
        <dbReference type="EMBL" id="THH32269.1"/>
    </source>
</evidence>
<feature type="region of interest" description="Disordered" evidence="1">
    <location>
        <begin position="83"/>
        <end position="111"/>
    </location>
</feature>
<dbReference type="Proteomes" id="UP000308730">
    <property type="component" value="Unassembled WGS sequence"/>
</dbReference>
<keyword evidence="2" id="KW-0472">Membrane</keyword>
<evidence type="ECO:0000256" key="2">
    <source>
        <dbReference type="SAM" id="Phobius"/>
    </source>
</evidence>
<evidence type="ECO:0000256" key="1">
    <source>
        <dbReference type="SAM" id="MobiDB-lite"/>
    </source>
</evidence>
<name>A0A4S4N090_9APHY</name>
<dbReference type="EMBL" id="SGPM01000025">
    <property type="protein sequence ID" value="THH32269.1"/>
    <property type="molecule type" value="Genomic_DNA"/>
</dbReference>
<keyword evidence="4" id="KW-1185">Reference proteome</keyword>
<keyword evidence="2" id="KW-1133">Transmembrane helix</keyword>
<feature type="compositionally biased region" description="Polar residues" evidence="1">
    <location>
        <begin position="217"/>
        <end position="236"/>
    </location>
</feature>
<dbReference type="OrthoDB" id="2802478at2759"/>
<keyword evidence="2" id="KW-0812">Transmembrane</keyword>
<protein>
    <submittedName>
        <fullName evidence="3">Uncharacterized protein</fullName>
    </submittedName>
</protein>
<proteinExistence type="predicted"/>
<comment type="caution">
    <text evidence="3">The sequence shown here is derived from an EMBL/GenBank/DDBJ whole genome shotgun (WGS) entry which is preliminary data.</text>
</comment>
<feature type="compositionally biased region" description="Low complexity" evidence="1">
    <location>
        <begin position="249"/>
        <end position="262"/>
    </location>
</feature>
<accession>A0A4S4N090</accession>
<organism evidence="3 4">
    <name type="scientific">Antrodiella citrinella</name>
    <dbReference type="NCBI Taxonomy" id="2447956"/>
    <lineage>
        <taxon>Eukaryota</taxon>
        <taxon>Fungi</taxon>
        <taxon>Dikarya</taxon>
        <taxon>Basidiomycota</taxon>
        <taxon>Agaricomycotina</taxon>
        <taxon>Agaricomycetes</taxon>
        <taxon>Polyporales</taxon>
        <taxon>Steccherinaceae</taxon>
        <taxon>Antrodiella</taxon>
    </lineage>
</organism>